<dbReference type="SMART" id="SM00450">
    <property type="entry name" value="RHOD"/>
    <property type="match status" value="1"/>
</dbReference>
<organism evidence="2">
    <name type="scientific">hydrothermal vent metagenome</name>
    <dbReference type="NCBI Taxonomy" id="652676"/>
    <lineage>
        <taxon>unclassified sequences</taxon>
        <taxon>metagenomes</taxon>
        <taxon>ecological metagenomes</taxon>
    </lineage>
</organism>
<dbReference type="Gene3D" id="3.40.250.10">
    <property type="entry name" value="Rhodanese-like domain"/>
    <property type="match status" value="1"/>
</dbReference>
<protein>
    <recommendedName>
        <fullName evidence="1">Rhodanese domain-containing protein</fullName>
    </recommendedName>
</protein>
<sequence>MQSVISNNKFMMLFSLIGFITIWVVANPIEPSTPIVNHISPIEASALIQSKNTLVLDVREEEAFNKGHLPNAVSVPIGELNKRLDELYALDAQEVIVYCNDGSTRGPRATKMLNDAGYPNAKNLKGGAEEWTKANLNLVTQ</sequence>
<accession>A0A3B0X5S9</accession>
<feature type="domain" description="Rhodanese" evidence="1">
    <location>
        <begin position="49"/>
        <end position="140"/>
    </location>
</feature>
<dbReference type="Pfam" id="PF00581">
    <property type="entry name" value="Rhodanese"/>
    <property type="match status" value="1"/>
</dbReference>
<dbReference type="PANTHER" id="PTHR43031:SF1">
    <property type="entry name" value="PYRIDINE NUCLEOTIDE-DISULPHIDE OXIDOREDUCTASE"/>
    <property type="match status" value="1"/>
</dbReference>
<gene>
    <name evidence="2" type="ORF">MNBD_GAMMA06-1886</name>
</gene>
<proteinExistence type="predicted"/>
<dbReference type="PROSITE" id="PS50206">
    <property type="entry name" value="RHODANESE_3"/>
    <property type="match status" value="1"/>
</dbReference>
<dbReference type="EMBL" id="UOFD01000027">
    <property type="protein sequence ID" value="VAW51284.1"/>
    <property type="molecule type" value="Genomic_DNA"/>
</dbReference>
<dbReference type="CDD" id="cd00158">
    <property type="entry name" value="RHOD"/>
    <property type="match status" value="1"/>
</dbReference>
<evidence type="ECO:0000259" key="1">
    <source>
        <dbReference type="PROSITE" id="PS50206"/>
    </source>
</evidence>
<dbReference type="PANTHER" id="PTHR43031">
    <property type="entry name" value="FAD-DEPENDENT OXIDOREDUCTASE"/>
    <property type="match status" value="1"/>
</dbReference>
<dbReference type="InterPro" id="IPR036873">
    <property type="entry name" value="Rhodanese-like_dom_sf"/>
</dbReference>
<dbReference type="AlphaFoldDB" id="A0A3B0X5S9"/>
<name>A0A3B0X5S9_9ZZZZ</name>
<dbReference type="InterPro" id="IPR001763">
    <property type="entry name" value="Rhodanese-like_dom"/>
</dbReference>
<reference evidence="2" key="1">
    <citation type="submission" date="2018-06" db="EMBL/GenBank/DDBJ databases">
        <authorList>
            <person name="Zhirakovskaya E."/>
        </authorList>
    </citation>
    <scope>NUCLEOTIDE SEQUENCE</scope>
</reference>
<evidence type="ECO:0000313" key="2">
    <source>
        <dbReference type="EMBL" id="VAW51284.1"/>
    </source>
</evidence>
<dbReference type="SUPFAM" id="SSF52821">
    <property type="entry name" value="Rhodanese/Cell cycle control phosphatase"/>
    <property type="match status" value="1"/>
</dbReference>
<dbReference type="InterPro" id="IPR050229">
    <property type="entry name" value="GlpE_sulfurtransferase"/>
</dbReference>